<feature type="region of interest" description="Disordered" evidence="2">
    <location>
        <begin position="49"/>
        <end position="118"/>
    </location>
</feature>
<protein>
    <submittedName>
        <fullName evidence="4">Uncharacterized protein</fullName>
    </submittedName>
</protein>
<dbReference type="AlphaFoldDB" id="A0A9P6SZB8"/>
<evidence type="ECO:0000256" key="2">
    <source>
        <dbReference type="SAM" id="MobiDB-lite"/>
    </source>
</evidence>
<keyword evidence="3" id="KW-0472">Membrane</keyword>
<dbReference type="EMBL" id="JAAAID010000869">
    <property type="protein sequence ID" value="KAG0013281.1"/>
    <property type="molecule type" value="Genomic_DNA"/>
</dbReference>
<feature type="compositionally biased region" description="Low complexity" evidence="2">
    <location>
        <begin position="49"/>
        <end position="65"/>
    </location>
</feature>
<feature type="compositionally biased region" description="Basic residues" evidence="2">
    <location>
        <begin position="199"/>
        <end position="210"/>
    </location>
</feature>
<evidence type="ECO:0000256" key="3">
    <source>
        <dbReference type="SAM" id="Phobius"/>
    </source>
</evidence>
<name>A0A9P6SZB8_9FUNG</name>
<gene>
    <name evidence="4" type="ORF">BGZ80_011176</name>
</gene>
<keyword evidence="1" id="KW-0175">Coiled coil</keyword>
<feature type="compositionally biased region" description="Low complexity" evidence="2">
    <location>
        <begin position="283"/>
        <end position="293"/>
    </location>
</feature>
<dbReference type="Proteomes" id="UP000703661">
    <property type="component" value="Unassembled WGS sequence"/>
</dbReference>
<organism evidence="4 5">
    <name type="scientific">Entomortierella chlamydospora</name>
    <dbReference type="NCBI Taxonomy" id="101097"/>
    <lineage>
        <taxon>Eukaryota</taxon>
        <taxon>Fungi</taxon>
        <taxon>Fungi incertae sedis</taxon>
        <taxon>Mucoromycota</taxon>
        <taxon>Mortierellomycotina</taxon>
        <taxon>Mortierellomycetes</taxon>
        <taxon>Mortierellales</taxon>
        <taxon>Mortierellaceae</taxon>
        <taxon>Entomortierella</taxon>
    </lineage>
</organism>
<keyword evidence="5" id="KW-1185">Reference proteome</keyword>
<evidence type="ECO:0000256" key="1">
    <source>
        <dbReference type="SAM" id="Coils"/>
    </source>
</evidence>
<feature type="transmembrane region" description="Helical" evidence="3">
    <location>
        <begin position="871"/>
        <end position="888"/>
    </location>
</feature>
<keyword evidence="3" id="KW-0812">Transmembrane</keyword>
<feature type="region of interest" description="Disordered" evidence="2">
    <location>
        <begin position="1"/>
        <end position="36"/>
    </location>
</feature>
<feature type="compositionally biased region" description="Polar residues" evidence="2">
    <location>
        <begin position="1"/>
        <end position="21"/>
    </location>
</feature>
<keyword evidence="3" id="KW-1133">Transmembrane helix</keyword>
<feature type="region of interest" description="Disordered" evidence="2">
    <location>
        <begin position="188"/>
        <end position="210"/>
    </location>
</feature>
<evidence type="ECO:0000313" key="5">
    <source>
        <dbReference type="Proteomes" id="UP000703661"/>
    </source>
</evidence>
<reference evidence="4" key="1">
    <citation type="journal article" date="2020" name="Fungal Divers.">
        <title>Resolving the Mortierellaceae phylogeny through synthesis of multi-gene phylogenetics and phylogenomics.</title>
        <authorList>
            <person name="Vandepol N."/>
            <person name="Liber J."/>
            <person name="Desiro A."/>
            <person name="Na H."/>
            <person name="Kennedy M."/>
            <person name="Barry K."/>
            <person name="Grigoriev I.V."/>
            <person name="Miller A.N."/>
            <person name="O'Donnell K."/>
            <person name="Stajich J.E."/>
            <person name="Bonito G."/>
        </authorList>
    </citation>
    <scope>NUCLEOTIDE SEQUENCE</scope>
    <source>
        <strain evidence="4">NRRL 2769</strain>
    </source>
</reference>
<feature type="compositionally biased region" description="Polar residues" evidence="2">
    <location>
        <begin position="82"/>
        <end position="97"/>
    </location>
</feature>
<sequence length="1060" mass="119516">MPMTRSNSGNKSRRPQPSDQVQPVYHLFSGPNTEQDTIVNTGGIAHMFTPSVGGSSRSSTFTRSRLPYNDSGLPPQLPPRNNYMNGTFNSNNNASSGQGKGYVSGPEHGSETQKESSTVRFKGLLKSVGLSNQHSPNTFPLTGDFLSGDDQPVSKVFSLKRPERRKKRIKKPRFAAAGVHAALTVATDDEDSSASKSVQHNHHSHRRFWNPRRRSRSIDLGVSHHPIVTYNQEPINQGPVISAALKEAREGNRDPSVLIAELEPLPPSFKDAFAALSHPRASQHQQRQQQQHPQPQPYAPMASHVPPSSTVGPAFASVYYGPIGTLTNYQYIPTPQRSPAAGCSYVIGTKTFLFQSLENSRLQGHYIFRVVGDNIEYKKLPPTLEQSSSQYFKSAWKTYRLLEKTWREEQERRGIDRFWARDLDLGNRFDRSAPLSVTIPRPTQNYSQMSNEIGRRGSEGTILKSAVAWDQLKSTGSVSLTESPVSTPTLPVSNAGYLEQRYNPQISNNPALRSIVDGINRSNSDPIRKGAAAGFYEGGGRNGSTLSQITLRSALYHSRRRSWSSISEQQHSEQQKQQAVEEANWREKERKYREEFQQATYGLELFLKELVKGSEYEIFDAAVNVTISNENRKRTLDQHIFKVVHLDHRDINDLHYISNSIFLVPADSAVFTITNSDRTNVMCLESPSVKLKDEFLNWIKISAMGHEEVEDELIPAPRAKPPKDSSLDFLIANINSYEEKSEGVDLIREIVELRIKQQADRLQAMRENFKMTQKEIESCIHRLDEMNERAKETMTNIARDIDSQEIQLTLRPSPATGMTLAATVEKKVIEVQERIMVCQRIMDEASNNLLRLRNEIELEQRSIRLFRQYKIIIAVVATSIVFLAWFLYQARANPLGPQPPSPLFPESTNPIEVNHRYHHEGISVSTPSISTPTIFAHESVNIVEYEPELDLNHMDFGTMDEIDIEDKDKKLSGEIYEATVTDDILSDEELNSSVETPERSLDEVFGLQTRGNVEQPLENKSLLPLELERETEECVVNSDLLQMPSELGPATAQKYCIIHS</sequence>
<feature type="coiled-coil region" evidence="1">
    <location>
        <begin position="748"/>
        <end position="807"/>
    </location>
</feature>
<proteinExistence type="predicted"/>
<feature type="coiled-coil region" evidence="1">
    <location>
        <begin position="835"/>
        <end position="862"/>
    </location>
</feature>
<comment type="caution">
    <text evidence="4">The sequence shown here is derived from an EMBL/GenBank/DDBJ whole genome shotgun (WGS) entry which is preliminary data.</text>
</comment>
<evidence type="ECO:0000313" key="4">
    <source>
        <dbReference type="EMBL" id="KAG0013281.1"/>
    </source>
</evidence>
<feature type="region of interest" description="Disordered" evidence="2">
    <location>
        <begin position="277"/>
        <end position="306"/>
    </location>
</feature>
<accession>A0A9P6SZB8</accession>